<dbReference type="InterPro" id="IPR029063">
    <property type="entry name" value="SAM-dependent_MTases_sf"/>
</dbReference>
<evidence type="ECO:0000256" key="1">
    <source>
        <dbReference type="ARBA" id="ARBA00022603"/>
    </source>
</evidence>
<dbReference type="InterPro" id="IPR041698">
    <property type="entry name" value="Methyltransf_25"/>
</dbReference>
<gene>
    <name evidence="5" type="ORF">METZ01_LOCUS149805</name>
</gene>
<evidence type="ECO:0000259" key="4">
    <source>
        <dbReference type="Pfam" id="PF13649"/>
    </source>
</evidence>
<dbReference type="AlphaFoldDB" id="A0A382A6T4"/>
<dbReference type="PANTHER" id="PTHR43464:SF19">
    <property type="entry name" value="UBIQUINONE BIOSYNTHESIS O-METHYLTRANSFERASE, MITOCHONDRIAL"/>
    <property type="match status" value="1"/>
</dbReference>
<name>A0A382A6T4_9ZZZZ</name>
<feature type="non-terminal residue" evidence="5">
    <location>
        <position position="171"/>
    </location>
</feature>
<accession>A0A382A6T4</accession>
<dbReference type="GO" id="GO:0008168">
    <property type="term" value="F:methyltransferase activity"/>
    <property type="evidence" value="ECO:0007669"/>
    <property type="project" value="UniProtKB-KW"/>
</dbReference>
<evidence type="ECO:0000256" key="3">
    <source>
        <dbReference type="ARBA" id="ARBA00022691"/>
    </source>
</evidence>
<dbReference type="Gene3D" id="3.40.50.150">
    <property type="entry name" value="Vaccinia Virus protein VP39"/>
    <property type="match status" value="1"/>
</dbReference>
<protein>
    <recommendedName>
        <fullName evidence="4">Methyltransferase domain-containing protein</fullName>
    </recommendedName>
</protein>
<keyword evidence="3" id="KW-0949">S-adenosyl-L-methionine</keyword>
<dbReference type="EMBL" id="UINC01024049">
    <property type="protein sequence ID" value="SVA96951.1"/>
    <property type="molecule type" value="Genomic_DNA"/>
</dbReference>
<dbReference type="SUPFAM" id="SSF53335">
    <property type="entry name" value="S-adenosyl-L-methionine-dependent methyltransferases"/>
    <property type="match status" value="1"/>
</dbReference>
<evidence type="ECO:0000256" key="2">
    <source>
        <dbReference type="ARBA" id="ARBA00022679"/>
    </source>
</evidence>
<feature type="domain" description="Methyltransferase" evidence="4">
    <location>
        <begin position="37"/>
        <end position="101"/>
    </location>
</feature>
<evidence type="ECO:0000313" key="5">
    <source>
        <dbReference type="EMBL" id="SVA96951.1"/>
    </source>
</evidence>
<keyword evidence="1" id="KW-0489">Methyltransferase</keyword>
<organism evidence="5">
    <name type="scientific">marine metagenome</name>
    <dbReference type="NCBI Taxonomy" id="408172"/>
    <lineage>
        <taxon>unclassified sequences</taxon>
        <taxon>metagenomes</taxon>
        <taxon>ecological metagenomes</taxon>
    </lineage>
</organism>
<proteinExistence type="predicted"/>
<dbReference type="PANTHER" id="PTHR43464">
    <property type="entry name" value="METHYLTRANSFERASE"/>
    <property type="match status" value="1"/>
</dbReference>
<keyword evidence="2" id="KW-0808">Transferase</keyword>
<reference evidence="5" key="1">
    <citation type="submission" date="2018-05" db="EMBL/GenBank/DDBJ databases">
        <authorList>
            <person name="Lanie J.A."/>
            <person name="Ng W.-L."/>
            <person name="Kazmierczak K.M."/>
            <person name="Andrzejewski T.M."/>
            <person name="Davidsen T.M."/>
            <person name="Wayne K.J."/>
            <person name="Tettelin H."/>
            <person name="Glass J.I."/>
            <person name="Rusch D."/>
            <person name="Podicherti R."/>
            <person name="Tsui H.-C.T."/>
            <person name="Winkler M.E."/>
        </authorList>
    </citation>
    <scope>NUCLEOTIDE SEQUENCE</scope>
</reference>
<dbReference type="Pfam" id="PF13649">
    <property type="entry name" value="Methyltransf_25"/>
    <property type="match status" value="1"/>
</dbReference>
<dbReference type="GO" id="GO:0032259">
    <property type="term" value="P:methylation"/>
    <property type="evidence" value="ECO:0007669"/>
    <property type="project" value="UniProtKB-KW"/>
</dbReference>
<sequence length="171" mass="18398">MAEHLGSAYLHYSFTYGTTNEVDRLVEVLGIGPGDRVLDVGCGPGRHAHELARRGVEVLGVDVSETFVHLARAEAPDGATFERMDARRMAFESEFDGVFSLCQGGFGLAAGPGVDPTPVDPDGLVLERMAAAVRPGRRVAISAFSAYFQVRFHDEDDSFDAASGVNHERTT</sequence>
<dbReference type="CDD" id="cd02440">
    <property type="entry name" value="AdoMet_MTases"/>
    <property type="match status" value="1"/>
</dbReference>